<dbReference type="AlphaFoldDB" id="A0AAV7WKQ3"/>
<dbReference type="EMBL" id="JANPWB010000001">
    <property type="protein sequence ID" value="KAJ1214638.1"/>
    <property type="molecule type" value="Genomic_DNA"/>
</dbReference>
<reference evidence="2" key="1">
    <citation type="journal article" date="2022" name="bioRxiv">
        <title>Sequencing and chromosome-scale assembly of the giantPleurodeles waltlgenome.</title>
        <authorList>
            <person name="Brown T."/>
            <person name="Elewa A."/>
            <person name="Iarovenko S."/>
            <person name="Subramanian E."/>
            <person name="Araus A.J."/>
            <person name="Petzold A."/>
            <person name="Susuki M."/>
            <person name="Suzuki K.-i.T."/>
            <person name="Hayashi T."/>
            <person name="Toyoda A."/>
            <person name="Oliveira C."/>
            <person name="Osipova E."/>
            <person name="Leigh N.D."/>
            <person name="Simon A."/>
            <person name="Yun M.H."/>
        </authorList>
    </citation>
    <scope>NUCLEOTIDE SEQUENCE</scope>
    <source>
        <strain evidence="2">20211129_DDA</strain>
        <tissue evidence="2">Liver</tissue>
    </source>
</reference>
<keyword evidence="3" id="KW-1185">Reference proteome</keyword>
<comment type="caution">
    <text evidence="2">The sequence shown here is derived from an EMBL/GenBank/DDBJ whole genome shotgun (WGS) entry which is preliminary data.</text>
</comment>
<protein>
    <submittedName>
        <fullName evidence="2">Uncharacterized protein</fullName>
    </submittedName>
</protein>
<gene>
    <name evidence="2" type="ORF">NDU88_002256</name>
</gene>
<evidence type="ECO:0000313" key="3">
    <source>
        <dbReference type="Proteomes" id="UP001066276"/>
    </source>
</evidence>
<sequence length="130" mass="13030">MFLNSELSMTAAGVVCVPLVDGCAGAGAMLGEGGAGAAVSGPGVDDVEGPARVAVILGATWVGVVVLVVAAGHGWAPLGKCPPDPCGSLMAITPYHVAETRLHIQNVAVTHRPPLEFSVLIGIHIVSCKK</sequence>
<name>A0AAV7WKQ3_PLEWA</name>
<keyword evidence="1" id="KW-0812">Transmembrane</keyword>
<organism evidence="2 3">
    <name type="scientific">Pleurodeles waltl</name>
    <name type="common">Iberian ribbed newt</name>
    <dbReference type="NCBI Taxonomy" id="8319"/>
    <lineage>
        <taxon>Eukaryota</taxon>
        <taxon>Metazoa</taxon>
        <taxon>Chordata</taxon>
        <taxon>Craniata</taxon>
        <taxon>Vertebrata</taxon>
        <taxon>Euteleostomi</taxon>
        <taxon>Amphibia</taxon>
        <taxon>Batrachia</taxon>
        <taxon>Caudata</taxon>
        <taxon>Salamandroidea</taxon>
        <taxon>Salamandridae</taxon>
        <taxon>Pleurodelinae</taxon>
        <taxon>Pleurodeles</taxon>
    </lineage>
</organism>
<evidence type="ECO:0000256" key="1">
    <source>
        <dbReference type="SAM" id="Phobius"/>
    </source>
</evidence>
<evidence type="ECO:0000313" key="2">
    <source>
        <dbReference type="EMBL" id="KAJ1214638.1"/>
    </source>
</evidence>
<proteinExistence type="predicted"/>
<dbReference type="Proteomes" id="UP001066276">
    <property type="component" value="Chromosome 1_1"/>
</dbReference>
<keyword evidence="1" id="KW-0472">Membrane</keyword>
<accession>A0AAV7WKQ3</accession>
<keyword evidence="1" id="KW-1133">Transmembrane helix</keyword>
<feature type="transmembrane region" description="Helical" evidence="1">
    <location>
        <begin position="53"/>
        <end position="72"/>
    </location>
</feature>